<protein>
    <submittedName>
        <fullName evidence="3">Uncharacterized protein</fullName>
    </submittedName>
</protein>
<sequence>MCQLQFILLLFPITSTYLLLTGLLVLQNIHSNIANVQQDRAEINVRVSGACGPAYLTRRSIDPMKYRPKIRFNPDQVKLTPKNPTIPGCIKIKALGVEITRPVKNLIAEIEMRIGGIPDPSYPALPCSEKINNKINHCPCAKLDNTCIFCDFCKQMRNQTTHFAVTQRGTLQKPIDNDCQCETMKPGFYDIETEMCTPEMDDVKQYIPPEIEKNIIEKRPISMFITVYLMDLEQNSKESYISEFGKALLRRRMAQNTIACFLMGIDVKLA</sequence>
<keyword evidence="2" id="KW-1133">Transmembrane helix</keyword>
<keyword evidence="2" id="KW-0812">Transmembrane</keyword>
<accession>A0A8R1TNX4</accession>
<keyword evidence="1" id="KW-0732">Signal</keyword>
<dbReference type="InterPro" id="IPR036846">
    <property type="entry name" value="GM2-AP_sf"/>
</dbReference>
<dbReference type="AlphaFoldDB" id="A0A8R1TNX4"/>
<evidence type="ECO:0000256" key="2">
    <source>
        <dbReference type="SAM" id="Phobius"/>
    </source>
</evidence>
<keyword evidence="2" id="KW-0472">Membrane</keyword>
<dbReference type="SUPFAM" id="SSF63707">
    <property type="entry name" value="Ganglioside M2 (gm2) activator"/>
    <property type="match status" value="1"/>
</dbReference>
<organism evidence="3 4">
    <name type="scientific">Onchocerca volvulus</name>
    <dbReference type="NCBI Taxonomy" id="6282"/>
    <lineage>
        <taxon>Eukaryota</taxon>
        <taxon>Metazoa</taxon>
        <taxon>Ecdysozoa</taxon>
        <taxon>Nematoda</taxon>
        <taxon>Chromadorea</taxon>
        <taxon>Rhabditida</taxon>
        <taxon>Spirurina</taxon>
        <taxon>Spiruromorpha</taxon>
        <taxon>Filarioidea</taxon>
        <taxon>Onchocercidae</taxon>
        <taxon>Onchocerca</taxon>
    </lineage>
</organism>
<name>A0A8R1TNX4_ONCVO</name>
<reference evidence="4" key="1">
    <citation type="submission" date="2013-10" db="EMBL/GenBank/DDBJ databases">
        <title>Genome sequencing of Onchocerca volvulus.</title>
        <authorList>
            <person name="Cotton J."/>
            <person name="Tsai J."/>
            <person name="Stanley E."/>
            <person name="Tracey A."/>
            <person name="Holroyd N."/>
            <person name="Lustigman S."/>
            <person name="Berriman M."/>
        </authorList>
    </citation>
    <scope>NUCLEOTIDE SEQUENCE</scope>
</reference>
<dbReference type="Proteomes" id="UP000024404">
    <property type="component" value="Unassembled WGS sequence"/>
</dbReference>
<evidence type="ECO:0000256" key="1">
    <source>
        <dbReference type="ARBA" id="ARBA00022729"/>
    </source>
</evidence>
<dbReference type="EMBL" id="CMVM020000060">
    <property type="status" value="NOT_ANNOTATED_CDS"/>
    <property type="molecule type" value="Genomic_DNA"/>
</dbReference>
<proteinExistence type="predicted"/>
<evidence type="ECO:0000313" key="3">
    <source>
        <dbReference type="EnsemblMetazoa" id="OVOC1954.1"/>
    </source>
</evidence>
<dbReference type="EnsemblMetazoa" id="OVOC1954.1">
    <property type="protein sequence ID" value="OVOC1954.1"/>
    <property type="gene ID" value="WBGene00238763"/>
</dbReference>
<keyword evidence="4" id="KW-1185">Reference proteome</keyword>
<evidence type="ECO:0000313" key="4">
    <source>
        <dbReference type="Proteomes" id="UP000024404"/>
    </source>
</evidence>
<feature type="transmembrane region" description="Helical" evidence="2">
    <location>
        <begin position="6"/>
        <end position="26"/>
    </location>
</feature>
<reference evidence="3" key="2">
    <citation type="submission" date="2022-06" db="UniProtKB">
        <authorList>
            <consortium name="EnsemblMetazoa"/>
        </authorList>
    </citation>
    <scope>IDENTIFICATION</scope>
</reference>